<dbReference type="AlphaFoldDB" id="A0AAD1ZY52"/>
<name>A0AAD1ZY52_9LAMI</name>
<evidence type="ECO:0000313" key="4">
    <source>
        <dbReference type="Proteomes" id="UP000834106"/>
    </source>
</evidence>
<dbReference type="PROSITE" id="PS51354">
    <property type="entry name" value="GLUTAREDOXIN_2"/>
    <property type="match status" value="1"/>
</dbReference>
<gene>
    <name evidence="3" type="ORF">FPE_LOCUS25410</name>
</gene>
<evidence type="ECO:0008006" key="5">
    <source>
        <dbReference type="Google" id="ProtNLM"/>
    </source>
</evidence>
<protein>
    <recommendedName>
        <fullName evidence="5">Glutaredoxin domain-containing protein</fullName>
    </recommendedName>
</protein>
<dbReference type="EMBL" id="OU503050">
    <property type="protein sequence ID" value="CAI9777980.1"/>
    <property type="molecule type" value="Genomic_DNA"/>
</dbReference>
<feature type="domain" description="Glutaredoxin" evidence="1">
    <location>
        <begin position="64"/>
        <end position="123"/>
    </location>
</feature>
<reference evidence="3" key="1">
    <citation type="submission" date="2023-05" db="EMBL/GenBank/DDBJ databases">
        <authorList>
            <person name="Huff M."/>
        </authorList>
    </citation>
    <scope>NUCLEOTIDE SEQUENCE</scope>
</reference>
<sequence length="267" mass="29992">MIVMGVKILHQKVKHKKSLKICRELCMEPLSRIGISCYAWGENKSVEDHSIEDLIQMIAMNGQIILYTRLGCQDCKETRRFLHGKRLQYVEIIIDVYPSRKPELEKIAGSYAVPRVSFNEVLIGGLAELKSLEESEPLVHFTLVCGTRSGPSLRCYSPQSIDEELIDAALNFLRTEASDKLQRLHLKVARVFLTDKFIEVESTNIGIAEVYVWKKLNKETEMLKSLGNKEAKKEVYGTTSPSFGSGLDSCSGGCSFLGGFYRIHPAA</sequence>
<keyword evidence="4" id="KW-1185">Reference proteome</keyword>
<dbReference type="PANTHER" id="PTHR46361">
    <property type="entry name" value="ELECTRON CARRIER/ PROTEIN DISULFIDE OXIDOREDUCTASE"/>
    <property type="match status" value="1"/>
</dbReference>
<dbReference type="SUPFAM" id="SSF52833">
    <property type="entry name" value="Thioredoxin-like"/>
    <property type="match status" value="1"/>
</dbReference>
<proteinExistence type="predicted"/>
<dbReference type="PANTHER" id="PTHR46361:SF3">
    <property type="entry name" value="ELECTRON CARRIER_ PROTEIN DISULFIDE OXIDOREDUCTASE"/>
    <property type="match status" value="1"/>
</dbReference>
<dbReference type="InterPro" id="IPR006869">
    <property type="entry name" value="DUF547"/>
</dbReference>
<evidence type="ECO:0000259" key="1">
    <source>
        <dbReference type="Pfam" id="PF00462"/>
    </source>
</evidence>
<dbReference type="InterPro" id="IPR002109">
    <property type="entry name" value="Glutaredoxin"/>
</dbReference>
<dbReference type="Proteomes" id="UP000834106">
    <property type="component" value="Chromosome 15"/>
</dbReference>
<dbReference type="Gene3D" id="3.40.30.10">
    <property type="entry name" value="Glutaredoxin"/>
    <property type="match status" value="1"/>
</dbReference>
<organism evidence="3 4">
    <name type="scientific">Fraxinus pennsylvanica</name>
    <dbReference type="NCBI Taxonomy" id="56036"/>
    <lineage>
        <taxon>Eukaryota</taxon>
        <taxon>Viridiplantae</taxon>
        <taxon>Streptophyta</taxon>
        <taxon>Embryophyta</taxon>
        <taxon>Tracheophyta</taxon>
        <taxon>Spermatophyta</taxon>
        <taxon>Magnoliopsida</taxon>
        <taxon>eudicotyledons</taxon>
        <taxon>Gunneridae</taxon>
        <taxon>Pentapetalae</taxon>
        <taxon>asterids</taxon>
        <taxon>lamiids</taxon>
        <taxon>Lamiales</taxon>
        <taxon>Oleaceae</taxon>
        <taxon>Oleeae</taxon>
        <taxon>Fraxinus</taxon>
    </lineage>
</organism>
<evidence type="ECO:0000313" key="3">
    <source>
        <dbReference type="EMBL" id="CAI9777980.1"/>
    </source>
</evidence>
<dbReference type="Pfam" id="PF04784">
    <property type="entry name" value="DUF547"/>
    <property type="match status" value="1"/>
</dbReference>
<accession>A0AAD1ZY52</accession>
<evidence type="ECO:0000259" key="2">
    <source>
        <dbReference type="Pfam" id="PF04784"/>
    </source>
</evidence>
<dbReference type="Pfam" id="PF00462">
    <property type="entry name" value="Glutaredoxin"/>
    <property type="match status" value="1"/>
</dbReference>
<feature type="domain" description="DUF547" evidence="2">
    <location>
        <begin position="130"/>
        <end position="173"/>
    </location>
</feature>
<dbReference type="InterPro" id="IPR036249">
    <property type="entry name" value="Thioredoxin-like_sf"/>
</dbReference>